<dbReference type="SMART" id="SM00293">
    <property type="entry name" value="PWWP"/>
    <property type="match status" value="1"/>
</dbReference>
<dbReference type="PANTHER" id="PTHR42851">
    <property type="entry name" value="ALDOLASE-RELATED"/>
    <property type="match status" value="1"/>
</dbReference>
<evidence type="ECO:0000259" key="2">
    <source>
        <dbReference type="PROSITE" id="PS50812"/>
    </source>
</evidence>
<dbReference type="Pfam" id="PF00855">
    <property type="entry name" value="PWWP"/>
    <property type="match status" value="1"/>
</dbReference>
<organism evidence="3 4">
    <name type="scientific">Ziziphus jujuba</name>
    <name type="common">Chinese jujube</name>
    <name type="synonym">Ziziphus sativa</name>
    <dbReference type="NCBI Taxonomy" id="326968"/>
    <lineage>
        <taxon>Eukaryota</taxon>
        <taxon>Viridiplantae</taxon>
        <taxon>Streptophyta</taxon>
        <taxon>Embryophyta</taxon>
        <taxon>Tracheophyta</taxon>
        <taxon>Spermatophyta</taxon>
        <taxon>Magnoliopsida</taxon>
        <taxon>eudicotyledons</taxon>
        <taxon>Gunneridae</taxon>
        <taxon>Pentapetalae</taxon>
        <taxon>rosids</taxon>
        <taxon>fabids</taxon>
        <taxon>Rosales</taxon>
        <taxon>Rhamnaceae</taxon>
        <taxon>Paliureae</taxon>
        <taxon>Ziziphus</taxon>
    </lineage>
</organism>
<reference evidence="3" key="1">
    <citation type="submission" date="2025-05" db="UniProtKB">
        <authorList>
            <consortium name="RefSeq"/>
        </authorList>
    </citation>
    <scope>NUCLEOTIDE SEQUENCE [LARGE SCALE GENOMIC DNA]</scope>
</reference>
<sequence length="1235" mass="134570">MEDPKTPETLEAQNPGDKTLEDASGSPGLIETGGNCNGLASVCGIPIEENGKSVVDNDSAGGVGNVDVPTETVEVESRTEGIKGEVLAKSHIRKCSVSGADIERVDGCFDKESEAHMDIDESQSYKENKDEVGLLESQSDGNLVGLGGNENEDVGVDKVVQGEVMNEDKPLGFDGIDSSGIDPAKKPEVSANGISLFVDFCGSPSSFLTNDFDVENGSHLTANKGNLEEEAEDEELEKHVANRDFNFSVGDIVWVKTKNQTWWPGKIYDPIDASKYDAKSDQDNCLLVGYFGISHVAWCSPSQLKPFHENFEQMSVKNKARIFVGAVEKAVDELGRRVKLEMTCSCSLKDNKSLAGDASTVEGVPRPKHKPGELGEFSVTHFESAKFLAYLKDLAQVVSMPCVLDFAVMQNRLLAFYHFIGHSQLPMHMLLETNDTDDIAGNTSITKSSFNVWVGDGDTRPAKENSENASLLQKELKLEDKVVLEDNNEDPVKDLGSDKDVILRNCRNNAAEEVLVSCKSRKRKSEKDSEIEYDSCEVEDLQTSLHKSPTTEERSASSVGNAVDGKQGTDEKGFESRERKKSRYLSYPYINLGHKSSPGERENLQATDEGEDTNLGSGQFNGSFSNLKCNGEKFWKRWYRRFNVGSDKSGKAELLNASSAELLCKLCSTAVDCQYPIENKKFDSVGWFFSRFRISVYHDESVHETSHNGQNEARDTEACFSGNSPLEIKNPLIAPKSELKRAKKKANLKNSDGDQTPSSSAAIGRNATGARDVNVNFDTCLGKDNPMTRKRGRPSLGKLKTKSLSGLSDVNISIATSGLLVKDALDNATILSNSKGRRKKKKTEERVTQECLQAKQTVALPDLNGNTATMNLLVDEPQVMDHIASEGKSELLKKMDEESASKHSNANATASLLDVHGNNVKPGTLVVDLQVPNASLNSKFSAGQPNFNGSSAKPGSLVKNPMLDVLPNEVKPGEKKRRRRRKGKATSEHLAAGIPDLNGTGAESNSFGNELQETNGIAPPMKPERKKRRRKGKDSLGFSSNITAAGRLDININYDRKEANGETIGTALLLTFAPGVSMPSKEDLASTFCKFGPLKESETQLLKEPGRAQIVFMQGTDADEAFQSLEKSNPFGASLIKYELRHLSALSRALEAGHNLCTSLASQPMDETGNSIKPSGTSPQTGEAPPLDFIRKNLQMMTSMLEKSGDNLSPEMRAKLESEIKGLLKKVSFMTGFST</sequence>
<dbReference type="PROSITE" id="PS50812">
    <property type="entry name" value="PWWP"/>
    <property type="match status" value="1"/>
</dbReference>
<dbReference type="CDD" id="cd05162">
    <property type="entry name" value="PWWP"/>
    <property type="match status" value="1"/>
</dbReference>
<evidence type="ECO:0000313" key="4">
    <source>
        <dbReference type="RefSeq" id="XP_015882532.2"/>
    </source>
</evidence>
<name>A0A6P3ZSN7_ZIZJJ</name>
<reference evidence="4" key="2">
    <citation type="submission" date="2025-08" db="UniProtKB">
        <authorList>
            <consortium name="RefSeq"/>
        </authorList>
    </citation>
    <scope>IDENTIFICATION</scope>
    <source>
        <tissue evidence="4">Seedling</tissue>
    </source>
</reference>
<feature type="region of interest" description="Disordered" evidence="1">
    <location>
        <begin position="740"/>
        <end position="767"/>
    </location>
</feature>
<feature type="region of interest" description="Disordered" evidence="1">
    <location>
        <begin position="542"/>
        <end position="579"/>
    </location>
</feature>
<feature type="domain" description="PWWP" evidence="2">
    <location>
        <begin position="249"/>
        <end position="310"/>
    </location>
</feature>
<dbReference type="InterPro" id="IPR000313">
    <property type="entry name" value="PWWP_dom"/>
</dbReference>
<dbReference type="InParanoid" id="A0A6P3ZSN7"/>
<feature type="compositionally biased region" description="Basic and acidic residues" evidence="1">
    <location>
        <begin position="567"/>
        <end position="578"/>
    </location>
</feature>
<dbReference type="GeneID" id="107418363"/>
<feature type="compositionally biased region" description="Basic residues" evidence="1">
    <location>
        <begin position="974"/>
        <end position="984"/>
    </location>
</feature>
<protein>
    <submittedName>
        <fullName evidence="4">PWWP domain-containing protein 3</fullName>
    </submittedName>
</protein>
<feature type="compositionally biased region" description="Polar residues" evidence="1">
    <location>
        <begin position="1001"/>
        <end position="1015"/>
    </location>
</feature>
<dbReference type="RefSeq" id="XP_015882532.2">
    <property type="nucleotide sequence ID" value="XM_016027046.4"/>
</dbReference>
<dbReference type="FunCoup" id="A0A6P3ZSN7">
    <property type="interactions" value="83"/>
</dbReference>
<accession>A0A6P3ZSN7</accession>
<keyword evidence="3" id="KW-1185">Reference proteome</keyword>
<feature type="compositionally biased region" description="Polar residues" evidence="1">
    <location>
        <begin position="940"/>
        <end position="953"/>
    </location>
</feature>
<dbReference type="SUPFAM" id="SSF63748">
    <property type="entry name" value="Tudor/PWWP/MBT"/>
    <property type="match status" value="1"/>
</dbReference>
<gene>
    <name evidence="4" type="primary">LOC107418363</name>
</gene>
<dbReference type="InterPro" id="IPR053063">
    <property type="entry name" value="PWWP_domain_containing_PDP"/>
</dbReference>
<feature type="compositionally biased region" description="Polar residues" evidence="1">
    <location>
        <begin position="1168"/>
        <end position="1181"/>
    </location>
</feature>
<feature type="region of interest" description="Disordered" evidence="1">
    <location>
        <begin position="1"/>
        <end position="31"/>
    </location>
</feature>
<dbReference type="AlphaFoldDB" id="A0A6P3ZSN7"/>
<dbReference type="KEGG" id="zju:107418363"/>
<proteinExistence type="predicted"/>
<evidence type="ECO:0000256" key="1">
    <source>
        <dbReference type="SAM" id="MobiDB-lite"/>
    </source>
</evidence>
<feature type="region of interest" description="Disordered" evidence="1">
    <location>
        <begin position="592"/>
        <end position="617"/>
    </location>
</feature>
<evidence type="ECO:0000313" key="3">
    <source>
        <dbReference type="Proteomes" id="UP001652623"/>
    </source>
</evidence>
<dbReference type="PANTHER" id="PTHR42851:SF8">
    <property type="entry name" value="PWWP DOMAIN-CONTAINING PROTEIN"/>
    <property type="match status" value="1"/>
</dbReference>
<feature type="region of interest" description="Disordered" evidence="1">
    <location>
        <begin position="1163"/>
        <end position="1186"/>
    </location>
</feature>
<dbReference type="Gene3D" id="2.30.30.140">
    <property type="match status" value="1"/>
</dbReference>
<dbReference type="Proteomes" id="UP001652623">
    <property type="component" value="Chromosome 2"/>
</dbReference>
<feature type="region of interest" description="Disordered" evidence="1">
    <location>
        <begin position="940"/>
        <end position="1038"/>
    </location>
</feature>